<protein>
    <submittedName>
        <fullName evidence="1">Methyltransferase type 11</fullName>
    </submittedName>
</protein>
<gene>
    <name evidence="1" type="ORF">US86_C0002G0084</name>
</gene>
<dbReference type="Gene3D" id="3.40.50.150">
    <property type="entry name" value="Vaccinia Virus protein VP39"/>
    <property type="match status" value="1"/>
</dbReference>
<dbReference type="InterPro" id="IPR029063">
    <property type="entry name" value="SAM-dependent_MTases_sf"/>
</dbReference>
<evidence type="ECO:0000313" key="2">
    <source>
        <dbReference type="Proteomes" id="UP000034235"/>
    </source>
</evidence>
<name>A0A0G0JJE6_9BACT</name>
<accession>A0A0G0JJE6</accession>
<evidence type="ECO:0000313" key="1">
    <source>
        <dbReference type="EMBL" id="KKQ66967.1"/>
    </source>
</evidence>
<dbReference type="GO" id="GO:0032259">
    <property type="term" value="P:methylation"/>
    <property type="evidence" value="ECO:0007669"/>
    <property type="project" value="UniProtKB-KW"/>
</dbReference>
<dbReference type="AlphaFoldDB" id="A0A0G0JJE6"/>
<proteinExistence type="predicted"/>
<organism evidence="1 2">
    <name type="scientific">Candidatus Daviesbacteria bacterium GW2011_GWA2_38_24</name>
    <dbReference type="NCBI Taxonomy" id="1618422"/>
    <lineage>
        <taxon>Bacteria</taxon>
        <taxon>Candidatus Daviesiibacteriota</taxon>
    </lineage>
</organism>
<dbReference type="GO" id="GO:0008168">
    <property type="term" value="F:methyltransferase activity"/>
    <property type="evidence" value="ECO:0007669"/>
    <property type="project" value="UniProtKB-KW"/>
</dbReference>
<sequence length="174" mass="20387">MEDQERFVDQVVRVVDMASIKSVLDLGPKSINIAKEFEPKENLKFKVGYSHQAHGRFDLVILNMVLQWIPRHLLIPTLNQIDQCGATFVFIKDFRPQKFLSSVSVHNPNVRIFKQDYRQMFTTFPFFQVGWEEVEYATRGIDFIRSSFLIKRVSLDEAYEDRPSVVENQRGKKS</sequence>
<dbReference type="Proteomes" id="UP000034235">
    <property type="component" value="Unassembled WGS sequence"/>
</dbReference>
<dbReference type="EMBL" id="LBUP01000002">
    <property type="protein sequence ID" value="KKQ66967.1"/>
    <property type="molecule type" value="Genomic_DNA"/>
</dbReference>
<reference evidence="1 2" key="1">
    <citation type="journal article" date="2015" name="Nature">
        <title>rRNA introns, odd ribosomes, and small enigmatic genomes across a large radiation of phyla.</title>
        <authorList>
            <person name="Brown C.T."/>
            <person name="Hug L.A."/>
            <person name="Thomas B.C."/>
            <person name="Sharon I."/>
            <person name="Castelle C.J."/>
            <person name="Singh A."/>
            <person name="Wilkins M.J."/>
            <person name="Williams K.H."/>
            <person name="Banfield J.F."/>
        </authorList>
    </citation>
    <scope>NUCLEOTIDE SEQUENCE [LARGE SCALE GENOMIC DNA]</scope>
</reference>
<dbReference type="SUPFAM" id="SSF53335">
    <property type="entry name" value="S-adenosyl-L-methionine-dependent methyltransferases"/>
    <property type="match status" value="1"/>
</dbReference>
<keyword evidence="1" id="KW-0489">Methyltransferase</keyword>
<comment type="caution">
    <text evidence="1">The sequence shown here is derived from an EMBL/GenBank/DDBJ whole genome shotgun (WGS) entry which is preliminary data.</text>
</comment>
<keyword evidence="1" id="KW-0808">Transferase</keyword>